<dbReference type="InterPro" id="IPR050970">
    <property type="entry name" value="Cl_channel_volt-gated"/>
</dbReference>
<evidence type="ECO:0000313" key="16">
    <source>
        <dbReference type="Proteomes" id="UP000694402"/>
    </source>
</evidence>
<evidence type="ECO:0000256" key="9">
    <source>
        <dbReference type="ARBA" id="ARBA00023136"/>
    </source>
</evidence>
<evidence type="ECO:0000256" key="14">
    <source>
        <dbReference type="SAM" id="Phobius"/>
    </source>
</evidence>
<name>A0AAZ3SV86_ONCTS</name>
<dbReference type="Gene3D" id="1.10.3080.10">
    <property type="entry name" value="Clc chloride channel"/>
    <property type="match status" value="1"/>
</dbReference>
<reference evidence="15" key="2">
    <citation type="submission" date="2025-08" db="UniProtKB">
        <authorList>
            <consortium name="Ensembl"/>
        </authorList>
    </citation>
    <scope>IDENTIFICATION</scope>
</reference>
<comment type="subcellular location">
    <subcellularLocation>
        <location evidence="1">Membrane</location>
        <topology evidence="1">Multi-pass membrane protein</topology>
    </subcellularLocation>
</comment>
<keyword evidence="16" id="KW-1185">Reference proteome</keyword>
<keyword evidence="9 14" id="KW-0472">Membrane</keyword>
<dbReference type="SUPFAM" id="SSF81340">
    <property type="entry name" value="Clc chloride channel"/>
    <property type="match status" value="1"/>
</dbReference>
<evidence type="ECO:0000256" key="4">
    <source>
        <dbReference type="ARBA" id="ARBA00022737"/>
    </source>
</evidence>
<dbReference type="AlphaFoldDB" id="A0AAZ3SV86"/>
<feature type="transmembrane region" description="Helical" evidence="14">
    <location>
        <begin position="536"/>
        <end position="560"/>
    </location>
</feature>
<keyword evidence="7" id="KW-0406">Ion transport</keyword>
<evidence type="ECO:0008006" key="17">
    <source>
        <dbReference type="Google" id="ProtNLM"/>
    </source>
</evidence>
<reference evidence="16" key="1">
    <citation type="journal article" date="2018" name="PLoS ONE">
        <title>Chinook salmon (Oncorhynchus tshawytscha) genome and transcriptome.</title>
        <authorList>
            <person name="Christensen K.A."/>
            <person name="Leong J.S."/>
            <person name="Sakhrani D."/>
            <person name="Biagi C.A."/>
            <person name="Minkley D.R."/>
            <person name="Withler R.E."/>
            <person name="Rondeau E.B."/>
            <person name="Koop B.F."/>
            <person name="Devlin R.H."/>
        </authorList>
    </citation>
    <scope>NUCLEOTIDE SEQUENCE [LARGE SCALE GENOMIC DNA]</scope>
</reference>
<evidence type="ECO:0000256" key="7">
    <source>
        <dbReference type="ARBA" id="ARBA00023065"/>
    </source>
</evidence>
<dbReference type="InterPro" id="IPR001807">
    <property type="entry name" value="ClC"/>
</dbReference>
<feature type="compositionally biased region" description="Basic and acidic residues" evidence="13">
    <location>
        <begin position="1"/>
        <end position="349"/>
    </location>
</feature>
<proteinExistence type="predicted"/>
<reference evidence="15" key="3">
    <citation type="submission" date="2025-09" db="UniProtKB">
        <authorList>
            <consortium name="Ensembl"/>
        </authorList>
    </citation>
    <scope>IDENTIFICATION</scope>
</reference>
<evidence type="ECO:0000256" key="1">
    <source>
        <dbReference type="ARBA" id="ARBA00004141"/>
    </source>
</evidence>
<dbReference type="Proteomes" id="UP000694402">
    <property type="component" value="Unassembled WGS sequence"/>
</dbReference>
<dbReference type="GO" id="GO:0005886">
    <property type="term" value="C:plasma membrane"/>
    <property type="evidence" value="ECO:0007669"/>
    <property type="project" value="TreeGrafter"/>
</dbReference>
<evidence type="ECO:0000256" key="11">
    <source>
        <dbReference type="ARBA" id="ARBA00023214"/>
    </source>
</evidence>
<dbReference type="SUPFAM" id="SSF54631">
    <property type="entry name" value="CBS-domain pair"/>
    <property type="match status" value="1"/>
</dbReference>
<evidence type="ECO:0000256" key="5">
    <source>
        <dbReference type="ARBA" id="ARBA00022882"/>
    </source>
</evidence>
<dbReference type="GO" id="GO:0005247">
    <property type="term" value="F:voltage-gated chloride channel activity"/>
    <property type="evidence" value="ECO:0007669"/>
    <property type="project" value="TreeGrafter"/>
</dbReference>
<evidence type="ECO:0000256" key="10">
    <source>
        <dbReference type="ARBA" id="ARBA00023173"/>
    </source>
</evidence>
<organism evidence="15 16">
    <name type="scientific">Oncorhynchus tshawytscha</name>
    <name type="common">Chinook salmon</name>
    <name type="synonym">Salmo tshawytscha</name>
    <dbReference type="NCBI Taxonomy" id="74940"/>
    <lineage>
        <taxon>Eukaryota</taxon>
        <taxon>Metazoa</taxon>
        <taxon>Chordata</taxon>
        <taxon>Craniata</taxon>
        <taxon>Vertebrata</taxon>
        <taxon>Euteleostomi</taxon>
        <taxon>Actinopterygii</taxon>
        <taxon>Neopterygii</taxon>
        <taxon>Teleostei</taxon>
        <taxon>Protacanthopterygii</taxon>
        <taxon>Salmoniformes</taxon>
        <taxon>Salmonidae</taxon>
        <taxon>Salmoninae</taxon>
        <taxon>Oncorhynchus</taxon>
    </lineage>
</organism>
<feature type="transmembrane region" description="Helical" evidence="14">
    <location>
        <begin position="759"/>
        <end position="778"/>
    </location>
</feature>
<dbReference type="Ensembl" id="ENSOTST00005175916.1">
    <property type="protein sequence ID" value="ENSOTSP00005156929.1"/>
    <property type="gene ID" value="ENSOTSG00005040271.2"/>
</dbReference>
<feature type="transmembrane region" description="Helical" evidence="14">
    <location>
        <begin position="504"/>
        <end position="524"/>
    </location>
</feature>
<feature type="transmembrane region" description="Helical" evidence="14">
    <location>
        <begin position="726"/>
        <end position="747"/>
    </location>
</feature>
<keyword evidence="12" id="KW-0407">Ion channel</keyword>
<evidence type="ECO:0000256" key="13">
    <source>
        <dbReference type="SAM" id="MobiDB-lite"/>
    </source>
</evidence>
<evidence type="ECO:0000256" key="8">
    <source>
        <dbReference type="ARBA" id="ARBA00023122"/>
    </source>
</evidence>
<dbReference type="PANTHER" id="PTHR45720:SF14">
    <property type="entry name" value="CHLORIDE CHANNEL PROTEIN 2"/>
    <property type="match status" value="1"/>
</dbReference>
<dbReference type="CDD" id="cd03683">
    <property type="entry name" value="ClC_1_like"/>
    <property type="match status" value="1"/>
</dbReference>
<dbReference type="GO" id="GO:0034707">
    <property type="term" value="C:chloride channel complex"/>
    <property type="evidence" value="ECO:0007669"/>
    <property type="project" value="UniProtKB-KW"/>
</dbReference>
<keyword evidence="2" id="KW-0813">Transport</keyword>
<dbReference type="FunFam" id="1.10.3080.10:FF:000003">
    <property type="entry name" value="Chloride channel 2"/>
    <property type="match status" value="1"/>
</dbReference>
<keyword evidence="8" id="KW-0129">CBS domain</keyword>
<keyword evidence="3 14" id="KW-0812">Transmembrane</keyword>
<keyword evidence="6 14" id="KW-1133">Transmembrane helix</keyword>
<dbReference type="PANTHER" id="PTHR45720">
    <property type="entry name" value="CHLORIDE CHANNEL PROTEIN 2"/>
    <property type="match status" value="1"/>
</dbReference>
<keyword evidence="11" id="KW-0868">Chloride</keyword>
<evidence type="ECO:0000256" key="12">
    <source>
        <dbReference type="ARBA" id="ARBA00023303"/>
    </source>
</evidence>
<dbReference type="Pfam" id="PF00654">
    <property type="entry name" value="Voltage_CLC"/>
    <property type="match status" value="1"/>
</dbReference>
<evidence type="ECO:0000313" key="15">
    <source>
        <dbReference type="Ensembl" id="ENSOTSP00005156929.1"/>
    </source>
</evidence>
<evidence type="ECO:0000256" key="6">
    <source>
        <dbReference type="ARBA" id="ARBA00022989"/>
    </source>
</evidence>
<keyword evidence="5" id="KW-0851">Voltage-gated channel</keyword>
<accession>A0AAZ3SV86</accession>
<dbReference type="PRINTS" id="PR00762">
    <property type="entry name" value="CLCHANNEL"/>
</dbReference>
<feature type="transmembrane region" description="Helical" evidence="14">
    <location>
        <begin position="661"/>
        <end position="680"/>
    </location>
</feature>
<feature type="region of interest" description="Disordered" evidence="13">
    <location>
        <begin position="1"/>
        <end position="409"/>
    </location>
</feature>
<feature type="transmembrane region" description="Helical" evidence="14">
    <location>
        <begin position="430"/>
        <end position="451"/>
    </location>
</feature>
<evidence type="ECO:0000256" key="3">
    <source>
        <dbReference type="ARBA" id="ARBA00022692"/>
    </source>
</evidence>
<dbReference type="Gene3D" id="3.10.580.10">
    <property type="entry name" value="CBS-domain"/>
    <property type="match status" value="2"/>
</dbReference>
<evidence type="ECO:0000256" key="2">
    <source>
        <dbReference type="ARBA" id="ARBA00022448"/>
    </source>
</evidence>
<dbReference type="InterPro" id="IPR014743">
    <property type="entry name" value="Cl-channel_core"/>
</dbReference>
<protein>
    <recommendedName>
        <fullName evidence="17">Chloride channel protein 2</fullName>
    </recommendedName>
</protein>
<feature type="transmembrane region" description="Helical" evidence="14">
    <location>
        <begin position="572"/>
        <end position="592"/>
    </location>
</feature>
<sequence length="1139" mass="126971">MEGEREWDRGREKERTEQREGERENGTEGGRKRERDRGREKERTGQREGERENGTEGGRKRERDRGREKERTGQREGEKERTGQREGERENGTEGGRKRERDRGREKERTGQREGERENGTEGGRKRERNRGREKERTGQREGERENGTEGRERENGTEGGRKRERDRGREKERTGQREGERENGTEGGRKGERNRGREKGRTEQREGERENGTEGGRKGERDRGREKGRTGQREGERENGTEGGRKGERDRGREKGRTGQREGERENGTEGGRKGERNRGREKERTEQREGERKNGTEGGRKERTGQREGERKNGTEGGRKRERNRGREKERTEQREGEKRKNGTEGGRKKRTGRREGERKNGTEEGGRKKERDGGREKERTGQREGERENGTEGGRKKERDGGREKERKVAAQKWMYGGLDSNMLLQYLAWVTYPVVLITFSAGFTQILSPQAVGSGIPEMKTILRGVVLKEYLTFKTFVAKVIGLTCALGSGMPLGKEGPFVHVASLCAALLSKFLAALFGGLYKNELRNTEMLSAACAVGVGCCFAAPIGGVLFSIEVTSTFFAVRNYWRGFFAATFSAFIFRVLAVWNQDEETITALFKTRFRLDFPFDLQELPAFAILGIACGFGGALFVYLNRLIVECMRKQKTINKFLLRKRLVYPAMVTLIISTLTFPPGFGQFMAGQLTQHESLVALLDNRTWCRQGVAEEFDYISHSHAWKHPQVNVFITLILFIVMKFWMSAVATTMPVPCGAFMPVFLIGAAFGRLVGETMAIMFPDGIHADGSVYPIVPGGYAVVGAAALSGAVTHTVSTAVIVFELTGQISHILPVMIAVILANAVAQSLQPSLYDSIIRIKKLPYLPELGMGHHEKYNIRVEDIMVRDVRYITLSSSYREVQEVLMTGQLKTLALVESTGKGTFLNPLPQIAEWEEQQLDEPVDFNNCKIDPAPFQLVERTSLHKVQFVLNYVLPSLSLIPSLPSLSLSLHPPSLSPSLSLSLSHSLSPFPLSLSLHPPLSLHPLSLSLSHSLSPFPLSLSRSLSLSLSPPPLSLHTPSLSLSPSLTLSIPPLSLSSPLSLHPLSLSPSPSLHPPSLSLHPPLSSIPSLSLSPSPSLLHPLSLSLSSPPLSSIPLSLSLHPLS</sequence>
<keyword evidence="4" id="KW-0677">Repeat</keyword>
<keyword evidence="10" id="KW-0869">Chloride channel</keyword>
<gene>
    <name evidence="15" type="primary">DDX46</name>
</gene>
<feature type="compositionally biased region" description="Basic and acidic residues" evidence="13">
    <location>
        <begin position="356"/>
        <end position="409"/>
    </location>
</feature>
<dbReference type="InterPro" id="IPR046342">
    <property type="entry name" value="CBS_dom_sf"/>
</dbReference>
<feature type="transmembrane region" description="Helical" evidence="14">
    <location>
        <begin position="618"/>
        <end position="640"/>
    </location>
</feature>
<dbReference type="GeneTree" id="ENSGT00940000155439"/>